<keyword evidence="2" id="KW-1185">Reference proteome</keyword>
<organism evidence="1 2">
    <name type="scientific">Occallatibacter riparius</name>
    <dbReference type="NCBI Taxonomy" id="1002689"/>
    <lineage>
        <taxon>Bacteria</taxon>
        <taxon>Pseudomonadati</taxon>
        <taxon>Acidobacteriota</taxon>
        <taxon>Terriglobia</taxon>
        <taxon>Terriglobales</taxon>
        <taxon>Acidobacteriaceae</taxon>
        <taxon>Occallatibacter</taxon>
    </lineage>
</organism>
<evidence type="ECO:0000313" key="1">
    <source>
        <dbReference type="EMBL" id="UWZ83053.1"/>
    </source>
</evidence>
<gene>
    <name evidence="1" type="ORF">MOP44_21090</name>
</gene>
<dbReference type="KEGG" id="orp:MOP44_21090"/>
<reference evidence="1" key="1">
    <citation type="submission" date="2021-04" db="EMBL/GenBank/DDBJ databases">
        <title>Phylogenetic analysis of Acidobacteriaceae.</title>
        <authorList>
            <person name="Qiu L."/>
            <person name="Zhang Q."/>
        </authorList>
    </citation>
    <scope>NUCLEOTIDE SEQUENCE</scope>
    <source>
        <strain evidence="1">DSM 25168</strain>
    </source>
</reference>
<dbReference type="EMBL" id="CP093313">
    <property type="protein sequence ID" value="UWZ83053.1"/>
    <property type="molecule type" value="Genomic_DNA"/>
</dbReference>
<sequence length="72" mass="7336">MTEVADESATVQVSVPVQAPDQPAKVEPAAAVAVSVIEVPLEKVAEHVDPQLIPDGLLVTVPVPVPASCTVS</sequence>
<proteinExistence type="predicted"/>
<protein>
    <submittedName>
        <fullName evidence="1">Uncharacterized protein</fullName>
    </submittedName>
</protein>
<dbReference type="Proteomes" id="UP001059380">
    <property type="component" value="Chromosome"/>
</dbReference>
<accession>A0A9J7BPJ3</accession>
<name>A0A9J7BPJ3_9BACT</name>
<dbReference type="AlphaFoldDB" id="A0A9J7BPJ3"/>
<evidence type="ECO:0000313" key="2">
    <source>
        <dbReference type="Proteomes" id="UP001059380"/>
    </source>
</evidence>